<feature type="region of interest" description="Disordered" evidence="1">
    <location>
        <begin position="159"/>
        <end position="214"/>
    </location>
</feature>
<feature type="compositionally biased region" description="Basic and acidic residues" evidence="1">
    <location>
        <begin position="286"/>
        <end position="298"/>
    </location>
</feature>
<protein>
    <recommendedName>
        <fullName evidence="2">DUF7918 domain-containing protein</fullName>
    </recommendedName>
</protein>
<accession>A0A1D9Q4M0</accession>
<feature type="compositionally biased region" description="Basic and acidic residues" evidence="1">
    <location>
        <begin position="114"/>
        <end position="132"/>
    </location>
</feature>
<organism evidence="3 4">
    <name type="scientific">Sclerotinia sclerotiorum (strain ATCC 18683 / 1980 / Ss-1)</name>
    <name type="common">White mold</name>
    <name type="synonym">Whetzelinia sclerotiorum</name>
    <dbReference type="NCBI Taxonomy" id="665079"/>
    <lineage>
        <taxon>Eukaryota</taxon>
        <taxon>Fungi</taxon>
        <taxon>Dikarya</taxon>
        <taxon>Ascomycota</taxon>
        <taxon>Pezizomycotina</taxon>
        <taxon>Leotiomycetes</taxon>
        <taxon>Helotiales</taxon>
        <taxon>Sclerotiniaceae</taxon>
        <taxon>Sclerotinia</taxon>
    </lineage>
</organism>
<dbReference type="RefSeq" id="XP_001592946.1">
    <property type="nucleotide sequence ID" value="XM_001592896.1"/>
</dbReference>
<evidence type="ECO:0000313" key="4">
    <source>
        <dbReference type="Proteomes" id="UP000177798"/>
    </source>
</evidence>
<dbReference type="PANTHER" id="PTHR36223">
    <property type="entry name" value="BETA-LACTAMASE-TYPE TRANSPEPTIDASE FOLD DOMAIN CONTAINING PROTEIN"/>
    <property type="match status" value="1"/>
</dbReference>
<dbReference type="Pfam" id="PF25534">
    <property type="entry name" value="DUF7918"/>
    <property type="match status" value="1"/>
</dbReference>
<dbReference type="PANTHER" id="PTHR36223:SF1">
    <property type="entry name" value="TRANSCRIPTION ELONGATION FACTOR EAF N-TERMINAL DOMAIN-CONTAINING PROTEIN"/>
    <property type="match status" value="1"/>
</dbReference>
<evidence type="ECO:0000313" key="3">
    <source>
        <dbReference type="EMBL" id="APA09888.1"/>
    </source>
</evidence>
<feature type="compositionally biased region" description="Acidic residues" evidence="1">
    <location>
        <begin position="313"/>
        <end position="322"/>
    </location>
</feature>
<evidence type="ECO:0000256" key="1">
    <source>
        <dbReference type="SAM" id="MobiDB-lite"/>
    </source>
</evidence>
<dbReference type="OrthoDB" id="3364132at2759"/>
<dbReference type="AlphaFoldDB" id="A0A1D9Q4M0"/>
<proteinExistence type="predicted"/>
<dbReference type="KEGG" id="ssl:SS1G_05868"/>
<reference evidence="4" key="1">
    <citation type="journal article" date="2017" name="Genome Biol. Evol.">
        <title>The complete genome sequence of the phytopathogenic fungus Sclerotinia sclerotiorum reveals insights into the genome architecture of broad host range pathogens.</title>
        <authorList>
            <person name="Derbyshire M."/>
            <person name="Denton-Giles M."/>
            <person name="Hegedus D."/>
            <person name="Seifbarghy S."/>
            <person name="Rollins J."/>
            <person name="van Kan J."/>
            <person name="Seidl M.F."/>
            <person name="Faino L."/>
            <person name="Mbengue M."/>
            <person name="Navaud O."/>
            <person name="Raffaele S."/>
            <person name="Hammond-Kosack K."/>
            <person name="Heard S."/>
            <person name="Oliver R."/>
        </authorList>
    </citation>
    <scope>NUCLEOTIDE SEQUENCE [LARGE SCALE GENOMIC DNA]</scope>
    <source>
        <strain evidence="4">ATCC 18683 / 1980 / Ss-1</strain>
    </source>
</reference>
<feature type="region of interest" description="Disordered" evidence="1">
    <location>
        <begin position="259"/>
        <end position="329"/>
    </location>
</feature>
<dbReference type="VEuPathDB" id="FungiDB:sscle_05g046580"/>
<evidence type="ECO:0000259" key="2">
    <source>
        <dbReference type="Pfam" id="PF25534"/>
    </source>
</evidence>
<dbReference type="Proteomes" id="UP000177798">
    <property type="component" value="Chromosome 5"/>
</dbReference>
<dbReference type="EMBL" id="CP017818">
    <property type="protein sequence ID" value="APA09888.1"/>
    <property type="molecule type" value="Genomic_DNA"/>
</dbReference>
<name>A0A1D9Q4M0_SCLS1</name>
<feature type="compositionally biased region" description="Polar residues" evidence="1">
    <location>
        <begin position="159"/>
        <end position="176"/>
    </location>
</feature>
<gene>
    <name evidence="3" type="ORF">sscle_05g046580</name>
</gene>
<feature type="domain" description="DUF7918" evidence="2">
    <location>
        <begin position="19"/>
        <end position="115"/>
    </location>
</feature>
<dbReference type="InterPro" id="IPR057678">
    <property type="entry name" value="DUF7918"/>
</dbReference>
<sequence length="329" mass="35768">MTPVQDNPILKVKATEPYERACFMGEIEIRVFRCLLIGLAERPNNRPLTTQTEVPESMLKGQAKSHSTLFGNGEVTESKTYNASVAFCGGGENYPIAIFKFQYEDLKSLEVIKRSPEPKTEPEFCSRPDPESALKPISEPQVPKMPLLDIKVERELLQTTSHAGSTSSTPGDTSVRSPLKQELQEADGRNPTSTAPTKPVISPNHVLPTNPANLNIQTLNPTQTGQLIGQIGQLLQLLQGQVGQPQQVLAHTPAPFPADTAAAATSTPAVSASNSSGVNVTASDPSIKREQEQNESRDRKRRRKPRGKVTIDLTEDDSDDNIVIDLGSN</sequence>
<feature type="compositionally biased region" description="Low complexity" evidence="1">
    <location>
        <begin position="259"/>
        <end position="283"/>
    </location>
</feature>
<feature type="region of interest" description="Disordered" evidence="1">
    <location>
        <begin position="114"/>
        <end position="140"/>
    </location>
</feature>